<feature type="compositionally biased region" description="Low complexity" evidence="2">
    <location>
        <begin position="386"/>
        <end position="403"/>
    </location>
</feature>
<keyword evidence="6" id="KW-1185">Reference proteome</keyword>
<dbReference type="PROSITE" id="PS51048">
    <property type="entry name" value="SGS"/>
    <property type="match status" value="1"/>
</dbReference>
<organism evidence="5 6">
    <name type="scientific">Bionectria ochroleuca</name>
    <name type="common">Gliocladium roseum</name>
    <dbReference type="NCBI Taxonomy" id="29856"/>
    <lineage>
        <taxon>Eukaryota</taxon>
        <taxon>Fungi</taxon>
        <taxon>Dikarya</taxon>
        <taxon>Ascomycota</taxon>
        <taxon>Pezizomycotina</taxon>
        <taxon>Sordariomycetes</taxon>
        <taxon>Hypocreomycetidae</taxon>
        <taxon>Hypocreales</taxon>
        <taxon>Bionectriaceae</taxon>
        <taxon>Clonostachys</taxon>
    </lineage>
</organism>
<feature type="region of interest" description="Disordered" evidence="2">
    <location>
        <begin position="204"/>
        <end position="232"/>
    </location>
</feature>
<dbReference type="SUPFAM" id="SSF48452">
    <property type="entry name" value="TPR-like"/>
    <property type="match status" value="1"/>
</dbReference>
<accession>A0ABY6US61</accession>
<proteinExistence type="inferred from homology"/>
<dbReference type="EMBL" id="CABFNS010000875">
    <property type="protein sequence ID" value="VUC34049.1"/>
    <property type="molecule type" value="Genomic_DNA"/>
</dbReference>
<dbReference type="Pfam" id="PF04969">
    <property type="entry name" value="CS"/>
    <property type="match status" value="1"/>
</dbReference>
<dbReference type="Gene3D" id="2.60.40.790">
    <property type="match status" value="1"/>
</dbReference>
<evidence type="ECO:0000256" key="1">
    <source>
        <dbReference type="ARBA" id="ARBA00008509"/>
    </source>
</evidence>
<dbReference type="Pfam" id="PF05002">
    <property type="entry name" value="SGS"/>
    <property type="match status" value="1"/>
</dbReference>
<dbReference type="InterPro" id="IPR011990">
    <property type="entry name" value="TPR-like_helical_dom_sf"/>
</dbReference>
<evidence type="ECO:0000259" key="4">
    <source>
        <dbReference type="PROSITE" id="PS51203"/>
    </source>
</evidence>
<dbReference type="InterPro" id="IPR007052">
    <property type="entry name" value="CS_dom"/>
</dbReference>
<feature type="region of interest" description="Disordered" evidence="2">
    <location>
        <begin position="315"/>
        <end position="414"/>
    </location>
</feature>
<dbReference type="CDD" id="cd06466">
    <property type="entry name" value="p23_CS_SGT1_like"/>
    <property type="match status" value="1"/>
</dbReference>
<evidence type="ECO:0000313" key="5">
    <source>
        <dbReference type="EMBL" id="VUC34049.1"/>
    </source>
</evidence>
<feature type="compositionally biased region" description="Low complexity" evidence="2">
    <location>
        <begin position="215"/>
        <end position="232"/>
    </location>
</feature>
<reference evidence="5 6" key="1">
    <citation type="submission" date="2019-06" db="EMBL/GenBank/DDBJ databases">
        <authorList>
            <person name="Broberg M."/>
        </authorList>
    </citation>
    <scope>NUCLEOTIDE SEQUENCE [LARGE SCALE GENOMIC DNA]</scope>
</reference>
<feature type="compositionally biased region" description="Basic and acidic residues" evidence="2">
    <location>
        <begin position="335"/>
        <end position="360"/>
    </location>
</feature>
<evidence type="ECO:0000256" key="2">
    <source>
        <dbReference type="SAM" id="MobiDB-lite"/>
    </source>
</evidence>
<protein>
    <recommendedName>
        <fullName evidence="7">CS domain-containing protein</fullName>
    </recommendedName>
</protein>
<dbReference type="InterPro" id="IPR008978">
    <property type="entry name" value="HSP20-like_chaperone"/>
</dbReference>
<feature type="domain" description="SGS" evidence="3">
    <location>
        <begin position="393"/>
        <end position="476"/>
    </location>
</feature>
<dbReference type="InterPro" id="IPR044563">
    <property type="entry name" value="Sgt1-like"/>
</dbReference>
<feature type="compositionally biased region" description="Basic and acidic residues" evidence="2">
    <location>
        <begin position="368"/>
        <end position="385"/>
    </location>
</feature>
<dbReference type="InterPro" id="IPR007699">
    <property type="entry name" value="SGS_dom"/>
</dbReference>
<comment type="similarity">
    <text evidence="1">Belongs to the SGT1 family.</text>
</comment>
<dbReference type="SUPFAM" id="SSF49764">
    <property type="entry name" value="HSP20-like chaperones"/>
    <property type="match status" value="1"/>
</dbReference>
<evidence type="ECO:0000259" key="3">
    <source>
        <dbReference type="PROSITE" id="PS51048"/>
    </source>
</evidence>
<sequence>MSHITLAQQGMAAVDNKAWDEAITKLSVALEQSPNPGWLIGRSKALVAVSRYREALEDADLAWHSAYQRNKRDLMIEAHYRRAVAYFRLGEFANADCCCVYSMRLAKGKSAVEKEDPVKDLKDEAGRWTVTSQQVKDEVAADDFSKDSSSITEATKAAGDSVKQWRRATTFRLQSIHRLEKLPEDDPARIATAALKPPKKALAKLGGDEKKVDSKAAGSSAAAAPDVAKPQVPANTPVRLQDFQNDSTMSVTIFSKGVKKEKLAVEFLPKSVRLDPIIYPNGDEKAFKLNLWGEIDTDASKFTVTPSKVELSLKKKSPGKWPQLKGEGSDDEPSAEEKMAEAREKEILEHLKESRKKAMDEADEEAAEKEKVEAPAPVEEKEAEKAPASSGPSYPTSSKSGPKNWDNIAGVDSDEEEGDVNVFFKKLYKNATPEQQRAMMKSFTESNGTSLSTDWNDVKARKVETVPPDGVEAKKW</sequence>
<feature type="domain" description="CS" evidence="4">
    <location>
        <begin position="235"/>
        <end position="325"/>
    </location>
</feature>
<comment type="caution">
    <text evidence="5">The sequence shown here is derived from an EMBL/GenBank/DDBJ whole genome shotgun (WGS) entry which is preliminary data.</text>
</comment>
<dbReference type="Gene3D" id="1.25.40.10">
    <property type="entry name" value="Tetratricopeptide repeat domain"/>
    <property type="match status" value="1"/>
</dbReference>
<evidence type="ECO:0000313" key="6">
    <source>
        <dbReference type="Proteomes" id="UP000766486"/>
    </source>
</evidence>
<gene>
    <name evidence="5" type="ORF">CLO192961_LOCUS368703</name>
</gene>
<dbReference type="Proteomes" id="UP000766486">
    <property type="component" value="Unassembled WGS sequence"/>
</dbReference>
<feature type="compositionally biased region" description="Polar residues" evidence="2">
    <location>
        <begin position="443"/>
        <end position="455"/>
    </location>
</feature>
<evidence type="ECO:0008006" key="7">
    <source>
        <dbReference type="Google" id="ProtNLM"/>
    </source>
</evidence>
<dbReference type="PANTHER" id="PTHR45862">
    <property type="entry name" value="PROTEIN SGT1 HOMOLOG"/>
    <property type="match status" value="1"/>
</dbReference>
<dbReference type="PROSITE" id="PS51203">
    <property type="entry name" value="CS"/>
    <property type="match status" value="1"/>
</dbReference>
<feature type="region of interest" description="Disordered" evidence="2">
    <location>
        <begin position="443"/>
        <end position="476"/>
    </location>
</feature>
<name>A0ABY6US61_BIOOC</name>